<dbReference type="AlphaFoldDB" id="N9RI26"/>
<dbReference type="RefSeq" id="WP_005203103.1">
    <property type="nucleotide sequence ID" value="NZ_KB850072.1"/>
</dbReference>
<keyword evidence="2" id="KW-1185">Reference proteome</keyword>
<sequence length="324" mass="34742">MAKFTSNVRVRTSSAQDIKDWVKLTHDAMIAVGCIQTSDTGQLDISSIAEPTAGTNYVLGYRVYEINDSLSSTYPIYIKIVFAPRRMSNSSGEQASPGGYIQVGFSTDGAGNIVGPILCDNYTFNSYTSASLTVAYFSNCLSAACKSNGYLFLAIGLGGTFLNNGSGSANSTSFFLYLKRTVDSNGAPDGNGCVVVYASGSPLYSSKTELKYQWGGRSTAYTGPEQYSPTVQPRMSSINGLIQANAADLSGWNYSFIDSDLVSLVLSGVTTGTNLKLSTDGITEKNYLVIPIFYSNSNDANNKGLHIEIDNRYKNLGALAVRFE</sequence>
<comment type="caution">
    <text evidence="1">The sequence shown here is derived from an EMBL/GenBank/DDBJ whole genome shotgun (WGS) entry which is preliminary data.</text>
</comment>
<dbReference type="Proteomes" id="UP000013084">
    <property type="component" value="Unassembled WGS sequence"/>
</dbReference>
<evidence type="ECO:0000313" key="2">
    <source>
        <dbReference type="Proteomes" id="UP000013084"/>
    </source>
</evidence>
<protein>
    <submittedName>
        <fullName evidence="1">Uncharacterized protein</fullName>
    </submittedName>
</protein>
<gene>
    <name evidence="1" type="ORF">F902_02050</name>
</gene>
<name>N9RI26_9GAMM</name>
<reference evidence="1 2" key="1">
    <citation type="submission" date="2013-02" db="EMBL/GenBank/DDBJ databases">
        <title>The Genome Sequence of Acinetobacter sp. CIP 70.18.</title>
        <authorList>
            <consortium name="The Broad Institute Genome Sequencing Platform"/>
            <consortium name="The Broad Institute Genome Sequencing Center for Infectious Disease"/>
            <person name="Cerqueira G."/>
            <person name="Feldgarden M."/>
            <person name="Courvalin P."/>
            <person name="Perichon B."/>
            <person name="Grillot-Courvalin C."/>
            <person name="Clermont D."/>
            <person name="Rocha E."/>
            <person name="Yoon E.-J."/>
            <person name="Nemec A."/>
            <person name="Walker B."/>
            <person name="Young S.K."/>
            <person name="Zeng Q."/>
            <person name="Gargeya S."/>
            <person name="Fitzgerald M."/>
            <person name="Haas B."/>
            <person name="Abouelleil A."/>
            <person name="Alvarado L."/>
            <person name="Arachchi H.M."/>
            <person name="Berlin A.M."/>
            <person name="Chapman S.B."/>
            <person name="Dewar J."/>
            <person name="Goldberg J."/>
            <person name="Griggs A."/>
            <person name="Gujja S."/>
            <person name="Hansen M."/>
            <person name="Howarth C."/>
            <person name="Imamovic A."/>
            <person name="Larimer J."/>
            <person name="McCowan C."/>
            <person name="Murphy C."/>
            <person name="Neiman D."/>
            <person name="Pearson M."/>
            <person name="Priest M."/>
            <person name="Roberts A."/>
            <person name="Saif S."/>
            <person name="Shea T."/>
            <person name="Sisk P."/>
            <person name="Sykes S."/>
            <person name="Wortman J."/>
            <person name="Nusbaum C."/>
            <person name="Birren B."/>
        </authorList>
    </citation>
    <scope>NUCLEOTIDE SEQUENCE [LARGE SCALE GENOMIC DNA]</scope>
    <source>
        <strain evidence="1 2">CIP 70.18</strain>
    </source>
</reference>
<proteinExistence type="predicted"/>
<accession>N9RI26</accession>
<evidence type="ECO:0000313" key="1">
    <source>
        <dbReference type="EMBL" id="ENX57653.1"/>
    </source>
</evidence>
<dbReference type="HOGENOM" id="CLU_856932_0_0_6"/>
<organism evidence="1 2">
    <name type="scientific">Acinetobacter higginsii</name>
    <dbReference type="NCBI Taxonomy" id="70347"/>
    <lineage>
        <taxon>Bacteria</taxon>
        <taxon>Pseudomonadati</taxon>
        <taxon>Pseudomonadota</taxon>
        <taxon>Gammaproteobacteria</taxon>
        <taxon>Moraxellales</taxon>
        <taxon>Moraxellaceae</taxon>
        <taxon>Acinetobacter</taxon>
    </lineage>
</organism>
<dbReference type="PATRIC" id="fig|1217700.3.peg.1980"/>
<dbReference type="EMBL" id="APRN01000036">
    <property type="protein sequence ID" value="ENX57653.1"/>
    <property type="molecule type" value="Genomic_DNA"/>
</dbReference>